<reference evidence="1 2" key="1">
    <citation type="submission" date="2020-06" db="EMBL/GenBank/DDBJ databases">
        <title>Schlegella sp. ID0723 isolated from air conditioner.</title>
        <authorList>
            <person name="Kim D.Y."/>
            <person name="Kim D.-U."/>
        </authorList>
    </citation>
    <scope>NUCLEOTIDE SEQUENCE [LARGE SCALE GENOMIC DNA]</scope>
    <source>
        <strain evidence="1 2">ID0723</strain>
    </source>
</reference>
<accession>A0A7Y6NK94</accession>
<sequence>MNSSFLAGETTRRPAAFSNLPGRLPAIAACLAVAAAVAGCNDDDEVAV</sequence>
<dbReference type="AlphaFoldDB" id="A0A7Y6NK94"/>
<dbReference type="Proteomes" id="UP000529637">
    <property type="component" value="Unassembled WGS sequence"/>
</dbReference>
<protein>
    <submittedName>
        <fullName evidence="1">Uncharacterized protein</fullName>
    </submittedName>
</protein>
<gene>
    <name evidence="1" type="ORF">HQN59_02750</name>
</gene>
<comment type="caution">
    <text evidence="1">The sequence shown here is derived from an EMBL/GenBank/DDBJ whole genome shotgun (WGS) entry which is preliminary data.</text>
</comment>
<dbReference type="RefSeq" id="WP_176065789.1">
    <property type="nucleotide sequence ID" value="NZ_JABWMJ010000001.1"/>
</dbReference>
<name>A0A7Y6NK94_9BURK</name>
<organism evidence="1 2">
    <name type="scientific">Piscinibacter koreensis</name>
    <dbReference type="NCBI Taxonomy" id="2742824"/>
    <lineage>
        <taxon>Bacteria</taxon>
        <taxon>Pseudomonadati</taxon>
        <taxon>Pseudomonadota</taxon>
        <taxon>Betaproteobacteria</taxon>
        <taxon>Burkholderiales</taxon>
        <taxon>Sphaerotilaceae</taxon>
        <taxon>Piscinibacter</taxon>
    </lineage>
</organism>
<evidence type="ECO:0000313" key="2">
    <source>
        <dbReference type="Proteomes" id="UP000529637"/>
    </source>
</evidence>
<dbReference type="EMBL" id="JABWMJ010000001">
    <property type="protein sequence ID" value="NUZ04672.1"/>
    <property type="molecule type" value="Genomic_DNA"/>
</dbReference>
<keyword evidence="2" id="KW-1185">Reference proteome</keyword>
<evidence type="ECO:0000313" key="1">
    <source>
        <dbReference type="EMBL" id="NUZ04672.1"/>
    </source>
</evidence>
<proteinExistence type="predicted"/>